<feature type="domain" description="Endonuclease/exonuclease/phosphatase" evidence="1">
    <location>
        <begin position="26"/>
        <end position="344"/>
    </location>
</feature>
<dbReference type="PANTHER" id="PTHR42834:SF1">
    <property type="entry name" value="ENDONUCLEASE_EXONUCLEASE_PHOSPHATASE FAMILY PROTEIN (AFU_ORTHOLOGUE AFUA_3G09210)"/>
    <property type="match status" value="1"/>
</dbReference>
<accession>A0ABW3JUJ5</accession>
<dbReference type="EMBL" id="JBHTJR010000051">
    <property type="protein sequence ID" value="MFD0993836.1"/>
    <property type="molecule type" value="Genomic_DNA"/>
</dbReference>
<dbReference type="Gene3D" id="3.60.10.10">
    <property type="entry name" value="Endonuclease/exonuclease/phosphatase"/>
    <property type="match status" value="1"/>
</dbReference>
<keyword evidence="2" id="KW-0378">Hydrolase</keyword>
<comment type="caution">
    <text evidence="2">The sequence shown here is derived from an EMBL/GenBank/DDBJ whole genome shotgun (WGS) entry which is preliminary data.</text>
</comment>
<dbReference type="Pfam" id="PF19580">
    <property type="entry name" value="Exo_endo_phos_3"/>
    <property type="match status" value="1"/>
</dbReference>
<organism evidence="2 3">
    <name type="scientific">Tenacibaculum geojense</name>
    <dbReference type="NCBI Taxonomy" id="915352"/>
    <lineage>
        <taxon>Bacteria</taxon>
        <taxon>Pseudomonadati</taxon>
        <taxon>Bacteroidota</taxon>
        <taxon>Flavobacteriia</taxon>
        <taxon>Flavobacteriales</taxon>
        <taxon>Flavobacteriaceae</taxon>
        <taxon>Tenacibaculum</taxon>
    </lineage>
</organism>
<dbReference type="SUPFAM" id="SSF56219">
    <property type="entry name" value="DNase I-like"/>
    <property type="match status" value="1"/>
</dbReference>
<dbReference type="GO" id="GO:0004519">
    <property type="term" value="F:endonuclease activity"/>
    <property type="evidence" value="ECO:0007669"/>
    <property type="project" value="UniProtKB-KW"/>
</dbReference>
<dbReference type="InterPro" id="IPR036691">
    <property type="entry name" value="Endo/exonu/phosph_ase_sf"/>
</dbReference>
<dbReference type="Proteomes" id="UP001597062">
    <property type="component" value="Unassembled WGS sequence"/>
</dbReference>
<reference evidence="3" key="1">
    <citation type="journal article" date="2019" name="Int. J. Syst. Evol. Microbiol.">
        <title>The Global Catalogue of Microorganisms (GCM) 10K type strain sequencing project: providing services to taxonomists for standard genome sequencing and annotation.</title>
        <authorList>
            <consortium name="The Broad Institute Genomics Platform"/>
            <consortium name="The Broad Institute Genome Sequencing Center for Infectious Disease"/>
            <person name="Wu L."/>
            <person name="Ma J."/>
        </authorList>
    </citation>
    <scope>NUCLEOTIDE SEQUENCE [LARGE SCALE GENOMIC DNA]</scope>
    <source>
        <strain evidence="3">CCUG 60527</strain>
    </source>
</reference>
<name>A0ABW3JUJ5_9FLAO</name>
<dbReference type="RefSeq" id="WP_386108500.1">
    <property type="nucleotide sequence ID" value="NZ_JBHTJR010000051.1"/>
</dbReference>
<keyword evidence="2" id="KW-0540">Nuclease</keyword>
<evidence type="ECO:0000259" key="1">
    <source>
        <dbReference type="Pfam" id="PF19580"/>
    </source>
</evidence>
<dbReference type="InterPro" id="IPR005135">
    <property type="entry name" value="Endo/exonuclease/phosphatase"/>
</dbReference>
<evidence type="ECO:0000313" key="3">
    <source>
        <dbReference type="Proteomes" id="UP001597062"/>
    </source>
</evidence>
<proteinExistence type="predicted"/>
<gene>
    <name evidence="2" type="ORF">ACFQ1U_11515</name>
</gene>
<keyword evidence="2" id="KW-0255">Endonuclease</keyword>
<keyword evidence="3" id="KW-1185">Reference proteome</keyword>
<evidence type="ECO:0000313" key="2">
    <source>
        <dbReference type="EMBL" id="MFD0993836.1"/>
    </source>
</evidence>
<protein>
    <submittedName>
        <fullName evidence="2">Endonuclease/exonuclease/phosphatase family protein</fullName>
    </submittedName>
</protein>
<sequence length="347" mass="40202">MRKVLTILFLSIYSFVFAQTKYTIRTVAFYNLENLFDTINAVNSLDEMSPILKMKGNKSEVYWDKIDKLSYVLSQIGSDKTKTSPAIIGVAEVENDSVLTDLINSNHLKNKKYDFIHFNSPDKRGIDVALLYQKKYFKPIHYQKFNPNIYQNNYKIYTRDILWVAGYLDNELVNIIVNHWPSRRGGEATSSHLRQKAAYKVNQIISSIKSNDANAKIIIMGDFNDDPTNDSFKKVLRAKAKKSGLKPDDIYNPFEGMFKKGMNTLGHRDQINLFDQILTSSSLVNTNKNDNYSNFKIYKAGIFNKQFLIQQKGKFKGYPFRSFNWNSYTGGYSDHFPVYIYLIKEMD</sequence>
<dbReference type="PANTHER" id="PTHR42834">
    <property type="entry name" value="ENDONUCLEASE/EXONUCLEASE/PHOSPHATASE FAMILY PROTEIN (AFU_ORTHOLOGUE AFUA_3G09210)"/>
    <property type="match status" value="1"/>
</dbReference>